<proteinExistence type="predicted"/>
<gene>
    <name evidence="1" type="ORF">MMDA13_gp44</name>
</gene>
<name>A0A7G3PIF1_9CAUD</name>
<dbReference type="Proteomes" id="UP000515820">
    <property type="component" value="Segment"/>
</dbReference>
<dbReference type="EMBL" id="MN820898">
    <property type="protein sequence ID" value="QHB80477.1"/>
    <property type="molecule type" value="Genomic_DNA"/>
</dbReference>
<evidence type="ECO:0000313" key="1">
    <source>
        <dbReference type="EMBL" id="QHB80477.1"/>
    </source>
</evidence>
<dbReference type="Pfam" id="PF13479">
    <property type="entry name" value="AAA_24"/>
    <property type="match status" value="1"/>
</dbReference>
<sequence length="241" mass="26284">MAMVFTTAEQATTVGGVKSLVYGPAGAGKTVLLATAPVPVMISNESGALSLRKANLERLHGPGNPHITYNMPIIEVKTVEDLADAHRWCAESNEAKAFHTIGMDSASEIAEVILNNAKRQVKDPRQAYGELIEKMETTIRAFRDLPNKHVLITAKMEPMKDEMTGVVKYAPAMPGAKLGNKLPYFFDEVFRLDTNTAPNGEKYRFLQTQPDLQYVAKDRSGALAPVEPPILSAIFAKIMAA</sequence>
<organism evidence="1 2">
    <name type="scientific">Sphingomonas phage vB_StuS_MMDA13</name>
    <dbReference type="NCBI Taxonomy" id="2686378"/>
    <lineage>
        <taxon>Viruses</taxon>
        <taxon>Duplodnaviria</taxon>
        <taxon>Heunggongvirae</taxon>
        <taxon>Uroviricota</taxon>
        <taxon>Caudoviricetes</taxon>
        <taxon>Queuovirinae</taxon>
        <taxon>Torvergatavirus</taxon>
        <taxon>Torvergatavirus MMDA13</taxon>
    </lineage>
</organism>
<protein>
    <submittedName>
        <fullName evidence="1">Putative ATPase</fullName>
    </submittedName>
</protein>
<accession>A0A7G3PIF1</accession>
<reference evidence="1 2" key="1">
    <citation type="journal article" date="2020" name="Viruses">
        <title>Characterization of vB_StuS_MMDA13, a Newly Discovered Bacteriophage Infecting the Agar-Degrading Species Sphingomonas turrisvirgatae.</title>
        <authorList>
            <person name="Marmo P."/>
            <person name="Thaller M.C."/>
            <person name="Di Lallo G."/>
            <person name="Henrici De Angelis L."/>
            <person name="Poerio N."/>
            <person name="De Santis F."/>
            <person name="Fraziano M."/>
            <person name="Migliore L."/>
            <person name="D'Andrea M.M."/>
        </authorList>
    </citation>
    <scope>NUCLEOTIDE SEQUENCE [LARGE SCALE GENOMIC DNA]</scope>
</reference>
<evidence type="ECO:0000313" key="2">
    <source>
        <dbReference type="Proteomes" id="UP000515820"/>
    </source>
</evidence>
<keyword evidence="2" id="KW-1185">Reference proteome</keyword>